<dbReference type="PANTHER" id="PTHR42930">
    <property type="entry name" value="PHOSPHATE-SPECIFIC TRANSPORT SYSTEM ACCESSORY PROTEIN PHOU"/>
    <property type="match status" value="1"/>
</dbReference>
<dbReference type="SUPFAM" id="SSF109755">
    <property type="entry name" value="PhoU-like"/>
    <property type="match status" value="1"/>
</dbReference>
<dbReference type="AlphaFoldDB" id="A0A644VTN3"/>
<evidence type="ECO:0000313" key="2">
    <source>
        <dbReference type="EMBL" id="MPL93753.1"/>
    </source>
</evidence>
<accession>A0A644VTN3</accession>
<dbReference type="Gene3D" id="1.20.58.220">
    <property type="entry name" value="Phosphate transport system protein phou homolog 2, domain 2"/>
    <property type="match status" value="1"/>
</dbReference>
<dbReference type="InterPro" id="IPR028366">
    <property type="entry name" value="PhoU"/>
</dbReference>
<dbReference type="EMBL" id="VSSQ01000402">
    <property type="protein sequence ID" value="MPL93753.1"/>
    <property type="molecule type" value="Genomic_DNA"/>
</dbReference>
<evidence type="ECO:0000259" key="1">
    <source>
        <dbReference type="SMART" id="SM00966"/>
    </source>
</evidence>
<gene>
    <name evidence="2" type="ORF">SDC9_39900</name>
</gene>
<organism evidence="2">
    <name type="scientific">bioreactor metagenome</name>
    <dbReference type="NCBI Taxonomy" id="1076179"/>
    <lineage>
        <taxon>unclassified sequences</taxon>
        <taxon>metagenomes</taxon>
        <taxon>ecological metagenomes</taxon>
    </lineage>
</organism>
<protein>
    <recommendedName>
        <fullName evidence="1">SpoVT-AbrB domain-containing protein</fullName>
    </recommendedName>
</protein>
<dbReference type="InterPro" id="IPR007159">
    <property type="entry name" value="SpoVT-AbrB_dom"/>
</dbReference>
<dbReference type="GO" id="GO:0003677">
    <property type="term" value="F:DNA binding"/>
    <property type="evidence" value="ECO:0007669"/>
    <property type="project" value="InterPro"/>
</dbReference>
<dbReference type="InterPro" id="IPR026022">
    <property type="entry name" value="PhoU_dom"/>
</dbReference>
<dbReference type="GO" id="GO:0045936">
    <property type="term" value="P:negative regulation of phosphate metabolic process"/>
    <property type="evidence" value="ECO:0007669"/>
    <property type="project" value="InterPro"/>
</dbReference>
<dbReference type="InterPro" id="IPR038078">
    <property type="entry name" value="PhoU-like_sf"/>
</dbReference>
<reference evidence="2" key="1">
    <citation type="submission" date="2019-08" db="EMBL/GenBank/DDBJ databases">
        <authorList>
            <person name="Kucharzyk K."/>
            <person name="Murdoch R.W."/>
            <person name="Higgins S."/>
            <person name="Loffler F."/>
        </authorList>
    </citation>
    <scope>NUCLEOTIDE SEQUENCE</scope>
</reference>
<name>A0A644VTN3_9ZZZZ</name>
<dbReference type="Pfam" id="PF04014">
    <property type="entry name" value="MazE_antitoxin"/>
    <property type="match status" value="1"/>
</dbReference>
<comment type="caution">
    <text evidence="2">The sequence shown here is derived from an EMBL/GenBank/DDBJ whole genome shotgun (WGS) entry which is preliminary data.</text>
</comment>
<feature type="domain" description="SpoVT-AbrB" evidence="1">
    <location>
        <begin position="8"/>
        <end position="54"/>
    </location>
</feature>
<proteinExistence type="predicted"/>
<dbReference type="Pfam" id="PF01895">
    <property type="entry name" value="PhoU"/>
    <property type="match status" value="2"/>
</dbReference>
<dbReference type="SMART" id="SM00966">
    <property type="entry name" value="SpoVT_AbrB"/>
    <property type="match status" value="1"/>
</dbReference>
<dbReference type="PANTHER" id="PTHR42930:SF2">
    <property type="entry name" value="PHOU DOMAIN-CONTAINING PROTEIN"/>
    <property type="match status" value="1"/>
</dbReference>
<sequence>MEIRKVQMTGGSSYVLSLPKGWIRERNIQKNDPLGVVSQADGTLLITPNLYYDSTARTKEFGLKDYPDPTTLLRSLIGAYIAGYTTIKITSAGRIPPKVRMVVRKFTQMTIGQEVSEETDNSIVLKDILNPTEMPFENTIRRMYVIVKGMHEDALNALEQGRRDLAEDVVARDTDVDRLHWLVHRQFSLIVENPSLSLKMEITPAVAATYYQISRIIERVGDHTVLIAEAAMTLIEKGVDRALIIKLTELSEFSLVIFNKSIQSIYSGNIPGANRIISEVEEMGPKYHSLADSIRKMRVPEAVAVTQITQSLHRITEYSSDIAEILINRMVSQ</sequence>
<dbReference type="GO" id="GO:0030643">
    <property type="term" value="P:intracellular phosphate ion homeostasis"/>
    <property type="evidence" value="ECO:0007669"/>
    <property type="project" value="InterPro"/>
</dbReference>